<dbReference type="EMBL" id="ACIZ01000058">
    <property type="protein sequence ID" value="EEN80531.1"/>
    <property type="molecule type" value="Genomic_DNA"/>
</dbReference>
<dbReference type="AlphaFoldDB" id="C2JWU7"/>
<protein>
    <submittedName>
        <fullName evidence="1">Uncharacterized protein</fullName>
    </submittedName>
</protein>
<dbReference type="HOGENOM" id="CLU_3253341_0_0_9"/>
<name>C2JWU7_LACRM</name>
<gene>
    <name evidence="1" type="ORF">HMPREF0539_1381</name>
</gene>
<evidence type="ECO:0000313" key="2">
    <source>
        <dbReference type="Proteomes" id="UP000004525"/>
    </source>
</evidence>
<keyword evidence="2" id="KW-1185">Reference proteome</keyword>
<organism evidence="1 2">
    <name type="scientific">Lacticaseibacillus rhamnosus (strain LMS2-1)</name>
    <dbReference type="NCBI Taxonomy" id="525361"/>
    <lineage>
        <taxon>Bacteria</taxon>
        <taxon>Bacillati</taxon>
        <taxon>Bacillota</taxon>
        <taxon>Bacilli</taxon>
        <taxon>Lactobacillales</taxon>
        <taxon>Lactobacillaceae</taxon>
        <taxon>Lacticaseibacillus</taxon>
    </lineage>
</organism>
<dbReference type="Proteomes" id="UP000004525">
    <property type="component" value="Unassembled WGS sequence"/>
</dbReference>
<proteinExistence type="predicted"/>
<reference evidence="1" key="1">
    <citation type="submission" date="2009-01" db="EMBL/GenBank/DDBJ databases">
        <authorList>
            <person name="Qin X."/>
            <person name="Bachman B."/>
            <person name="Battles P."/>
            <person name="Bell A."/>
            <person name="Bess C."/>
            <person name="Bickham C."/>
            <person name="Chaboub L."/>
            <person name="Chen D."/>
            <person name="Coyle M."/>
            <person name="Deiros D.R."/>
            <person name="Dinh H."/>
            <person name="Forbes L."/>
            <person name="Fowler G."/>
            <person name="Francisco L."/>
            <person name="Fu Q."/>
            <person name="Gubbala S."/>
            <person name="Hale W."/>
            <person name="Han Y."/>
            <person name="Hemphill L."/>
            <person name="Highlander S.K."/>
            <person name="Hirani K."/>
            <person name="Hogues M."/>
            <person name="Jackson L."/>
            <person name="Jakkamsetti A."/>
            <person name="Javaid M."/>
            <person name="Jiang H."/>
            <person name="Korchina V."/>
            <person name="Kovar C."/>
            <person name="Lara F."/>
            <person name="Lee S."/>
            <person name="Mata R."/>
            <person name="Mathew T."/>
            <person name="Moen C."/>
            <person name="Morales K."/>
            <person name="Munidasa M."/>
            <person name="Nazareth L."/>
            <person name="Ngo R."/>
            <person name="Nguyen L."/>
            <person name="Okwuonu G."/>
            <person name="Ongeri F."/>
            <person name="Patil S."/>
            <person name="Petrosino J."/>
            <person name="Pham C."/>
            <person name="Pham P."/>
            <person name="Pu L.-L."/>
            <person name="Puazo M."/>
            <person name="Raj R."/>
            <person name="Reid J."/>
            <person name="Rouhana J."/>
            <person name="Saada N."/>
            <person name="Shang Y."/>
            <person name="Simmons D."/>
            <person name="Thornton R."/>
            <person name="Warren J."/>
            <person name="Weissenberger G."/>
            <person name="Zhang J."/>
            <person name="Zhang L."/>
            <person name="Zhou C."/>
            <person name="Zhu D."/>
            <person name="Muzny D."/>
            <person name="Worley K."/>
            <person name="Gibbs R."/>
        </authorList>
    </citation>
    <scope>NUCLEOTIDE SEQUENCE [LARGE SCALE GENOMIC DNA]</scope>
    <source>
        <strain evidence="1">LMS2-1</strain>
    </source>
</reference>
<accession>C2JWU7</accession>
<comment type="caution">
    <text evidence="1">The sequence shown here is derived from an EMBL/GenBank/DDBJ whole genome shotgun (WGS) entry which is preliminary data.</text>
</comment>
<evidence type="ECO:0000313" key="1">
    <source>
        <dbReference type="EMBL" id="EEN80531.1"/>
    </source>
</evidence>
<sequence>MSPFFSPQQHITHGKQKELFFQQFFFKLNLLQPLTTYWSALA</sequence>